<dbReference type="InterPro" id="IPR010693">
    <property type="entry name" value="Divergent_4Fe-4S_mono-cluster"/>
</dbReference>
<evidence type="ECO:0000259" key="1">
    <source>
        <dbReference type="Pfam" id="PF06902"/>
    </source>
</evidence>
<protein>
    <submittedName>
        <fullName evidence="2">(4Fe-4S)-binding protein</fullName>
    </submittedName>
</protein>
<sequence length="74" mass="8360">MRGVLGMGYREYRGEEITVFFDKDMCQHAAECVKGLPEVFNVKAKPWIAPDQAAVKNVVEVINRCPSGALKYKR</sequence>
<dbReference type="Gene3D" id="3.30.70.20">
    <property type="match status" value="1"/>
</dbReference>
<evidence type="ECO:0000313" key="3">
    <source>
        <dbReference type="Proteomes" id="UP001525021"/>
    </source>
</evidence>
<comment type="caution">
    <text evidence="2">The sequence shown here is derived from an EMBL/GenBank/DDBJ whole genome shotgun (WGS) entry which is preliminary data.</text>
</comment>
<name>A0ABT2DI44_9BACI</name>
<keyword evidence="3" id="KW-1185">Reference proteome</keyword>
<dbReference type="SUPFAM" id="SSF54862">
    <property type="entry name" value="4Fe-4S ferredoxins"/>
    <property type="match status" value="1"/>
</dbReference>
<dbReference type="Pfam" id="PF06902">
    <property type="entry name" value="Fer4_19"/>
    <property type="match status" value="1"/>
</dbReference>
<feature type="domain" description="Divergent 4Fe-4S mono-cluster" evidence="1">
    <location>
        <begin position="12"/>
        <end position="73"/>
    </location>
</feature>
<dbReference type="Proteomes" id="UP001525021">
    <property type="component" value="Unassembled WGS sequence"/>
</dbReference>
<accession>A0ABT2DI44</accession>
<dbReference type="EMBL" id="JANTOO010000001">
    <property type="protein sequence ID" value="MCS1394566.1"/>
    <property type="molecule type" value="Genomic_DNA"/>
</dbReference>
<proteinExistence type="predicted"/>
<reference evidence="2 3" key="1">
    <citation type="submission" date="2022-08" db="EMBL/GenBank/DDBJ databases">
        <title>Lysinibacillus sequencing.</title>
        <authorList>
            <person name="Dunlap C."/>
        </authorList>
    </citation>
    <scope>NUCLEOTIDE SEQUENCE [LARGE SCALE GENOMIC DNA]</scope>
    <source>
        <strain evidence="2 3">PB211</strain>
    </source>
</reference>
<organism evidence="2 3">
    <name type="scientific">Lysinibacillus pinottii</name>
    <dbReference type="NCBI Taxonomy" id="2973932"/>
    <lineage>
        <taxon>Bacteria</taxon>
        <taxon>Bacillati</taxon>
        <taxon>Bacillota</taxon>
        <taxon>Bacilli</taxon>
        <taxon>Bacillales</taxon>
        <taxon>Bacillaceae</taxon>
        <taxon>Lysinibacillus</taxon>
    </lineage>
</organism>
<gene>
    <name evidence="2" type="ORF">NXZ79_00560</name>
</gene>
<evidence type="ECO:0000313" key="2">
    <source>
        <dbReference type="EMBL" id="MCS1394566.1"/>
    </source>
</evidence>